<evidence type="ECO:0000313" key="1">
    <source>
        <dbReference type="EMBL" id="MDN4611803.1"/>
    </source>
</evidence>
<dbReference type="EMBL" id="JAROCG010000001">
    <property type="protein sequence ID" value="MDN4611803.1"/>
    <property type="molecule type" value="Genomic_DNA"/>
</dbReference>
<evidence type="ECO:0000313" key="2">
    <source>
        <dbReference type="Proteomes" id="UP001174209"/>
    </source>
</evidence>
<dbReference type="RefSeq" id="WP_301228026.1">
    <property type="nucleotide sequence ID" value="NZ_JAROCG010000001.1"/>
</dbReference>
<gene>
    <name evidence="1" type="ORF">P5G52_13115</name>
</gene>
<protein>
    <submittedName>
        <fullName evidence="1">Uncharacterized protein</fullName>
    </submittedName>
</protein>
<dbReference type="Proteomes" id="UP001174209">
    <property type="component" value="Unassembled WGS sequence"/>
</dbReference>
<keyword evidence="2" id="KW-1185">Reference proteome</keyword>
<proteinExistence type="predicted"/>
<name>A0ABT8K482_9MICC</name>
<reference evidence="1" key="1">
    <citation type="submission" date="2023-06" db="EMBL/GenBank/DDBJ databases">
        <title>MT1 and MT2 Draft Genomes of Novel Species.</title>
        <authorList>
            <person name="Venkateswaran K."/>
        </authorList>
    </citation>
    <scope>NUCLEOTIDE SEQUENCE</scope>
    <source>
        <strain evidence="1">IIF3SC-B10</strain>
    </source>
</reference>
<comment type="caution">
    <text evidence="1">The sequence shown here is derived from an EMBL/GenBank/DDBJ whole genome shotgun (WGS) entry which is preliminary data.</text>
</comment>
<sequence length="136" mass="14735">MSTVISMLPCPVLRCTNPGAAFVMDRQGLGGRYREAYVCAEHKALIDAGSPWHLENHSVVIGQDVPPVLESWSARPSLEADGFTLTLHIAGRTNPVDVFMTPTEARTLAVFINATNSASGRHRLSAPEDSLIDRAH</sequence>
<organism evidence="1 2">
    <name type="scientific">Arthrobacter burdickii</name>
    <dbReference type="NCBI Taxonomy" id="3035920"/>
    <lineage>
        <taxon>Bacteria</taxon>
        <taxon>Bacillati</taxon>
        <taxon>Actinomycetota</taxon>
        <taxon>Actinomycetes</taxon>
        <taxon>Micrococcales</taxon>
        <taxon>Micrococcaceae</taxon>
        <taxon>Arthrobacter</taxon>
    </lineage>
</organism>
<accession>A0ABT8K482</accession>